<protein>
    <submittedName>
        <fullName evidence="2">Cytokine receptor-like factor 2 isoform X1</fullName>
    </submittedName>
</protein>
<name>A0AC58LNL8_CASCN</name>
<sequence>MGFKATGTGVSVSHAVNSVPATVPVPRLMSPSLRVAMSHLLLPWATSVTILLLAADAVASGDLGDGDDEESLQLDIICFNFENVRVMWNLTDPMGTNLTVLYRFDMETVDTPCTHYLLHQGFTSGCVLPAQRGVLHLTIRNETHILDTRSRLASDFLKPGTPRDVTFLWQEDKLTVTCTDLVYNGLLYEVQFRSVFDTKWQSKEAKTCNVAIEGLDGDKCYYFRVRVKTREAYYGPDTFPSDWSEVTHWHSARLRDSCPDWQSPPQMKFPQFILISTLLSLLIVSLLLLSLWKLQRVKNLLMPYVPDPKCSFPGLFEDHKGDFQRWILDTQNVVPMTKMDIGDKECHLEDALVVQLSKAEAEPSSMTTQSSPQTGDGEATEGSPQLNVPQGGNMVSLGGFTFTMRDNSYMML</sequence>
<keyword evidence="1" id="KW-1185">Reference proteome</keyword>
<proteinExistence type="predicted"/>
<evidence type="ECO:0000313" key="2">
    <source>
        <dbReference type="RefSeq" id="XP_073918740.1"/>
    </source>
</evidence>
<dbReference type="Proteomes" id="UP001732720">
    <property type="component" value="Chromosome X"/>
</dbReference>
<organism evidence="1 2">
    <name type="scientific">Castor canadensis</name>
    <name type="common">American beaver</name>
    <dbReference type="NCBI Taxonomy" id="51338"/>
    <lineage>
        <taxon>Eukaryota</taxon>
        <taxon>Metazoa</taxon>
        <taxon>Chordata</taxon>
        <taxon>Craniata</taxon>
        <taxon>Vertebrata</taxon>
        <taxon>Euteleostomi</taxon>
        <taxon>Mammalia</taxon>
        <taxon>Eutheria</taxon>
        <taxon>Euarchontoglires</taxon>
        <taxon>Glires</taxon>
        <taxon>Rodentia</taxon>
        <taxon>Castorimorpha</taxon>
        <taxon>Castoridae</taxon>
        <taxon>Castor</taxon>
    </lineage>
</organism>
<gene>
    <name evidence="2" type="primary">Crlf2</name>
</gene>
<dbReference type="RefSeq" id="XP_073918740.1">
    <property type="nucleotide sequence ID" value="XM_074062639.1"/>
</dbReference>
<accession>A0AC58LNL8</accession>
<evidence type="ECO:0000313" key="1">
    <source>
        <dbReference type="Proteomes" id="UP001732720"/>
    </source>
</evidence>
<reference evidence="2" key="1">
    <citation type="submission" date="2025-08" db="UniProtKB">
        <authorList>
            <consortium name="RefSeq"/>
        </authorList>
    </citation>
    <scope>IDENTIFICATION</scope>
</reference>